<dbReference type="Pfam" id="PF00172">
    <property type="entry name" value="Zn_clus"/>
    <property type="match status" value="1"/>
</dbReference>
<evidence type="ECO:0000256" key="5">
    <source>
        <dbReference type="ARBA" id="ARBA00023242"/>
    </source>
</evidence>
<proteinExistence type="predicted"/>
<evidence type="ECO:0000259" key="7">
    <source>
        <dbReference type="PROSITE" id="PS50048"/>
    </source>
</evidence>
<dbReference type="InterPro" id="IPR007219">
    <property type="entry name" value="XnlR_reg_dom"/>
</dbReference>
<dbReference type="GO" id="GO:0006351">
    <property type="term" value="P:DNA-templated transcription"/>
    <property type="evidence" value="ECO:0007669"/>
    <property type="project" value="InterPro"/>
</dbReference>
<dbReference type="GO" id="GO:0008270">
    <property type="term" value="F:zinc ion binding"/>
    <property type="evidence" value="ECO:0007669"/>
    <property type="project" value="InterPro"/>
</dbReference>
<name>A0A0A2VAT7_BEABA</name>
<dbReference type="GO" id="GO:0005634">
    <property type="term" value="C:nucleus"/>
    <property type="evidence" value="ECO:0007669"/>
    <property type="project" value="UniProtKB-SubCell"/>
</dbReference>
<keyword evidence="3" id="KW-0805">Transcription regulation</keyword>
<feature type="compositionally biased region" description="Low complexity" evidence="6">
    <location>
        <begin position="178"/>
        <end position="194"/>
    </location>
</feature>
<dbReference type="STRING" id="1245745.A0A0A2VAT7"/>
<comment type="caution">
    <text evidence="8">The sequence shown here is derived from an EMBL/GenBank/DDBJ whole genome shotgun (WGS) entry which is preliminary data.</text>
</comment>
<evidence type="ECO:0000313" key="9">
    <source>
        <dbReference type="Proteomes" id="UP000030106"/>
    </source>
</evidence>
<evidence type="ECO:0000256" key="1">
    <source>
        <dbReference type="ARBA" id="ARBA00004123"/>
    </source>
</evidence>
<dbReference type="InterPro" id="IPR036864">
    <property type="entry name" value="Zn2-C6_fun-type_DNA-bd_sf"/>
</dbReference>
<dbReference type="InterPro" id="IPR050815">
    <property type="entry name" value="TF_fung"/>
</dbReference>
<sequence>MAPSVTPGRGRKSACEMCRARKRRCDGRLPSCSLCKKAQSRCIYAIRSPYGQDMGVMFHSAPPELSAAHLNDTPETDLATPDSYDVNRYLAAEMESRHFSSGIPGPLTSDSSRFSDISTILPDPASQRRHTLGWTQHDCAHLDPLPLNFDSDPSAFGHPPQSALSLIDSWQQQSPFRPSSAAAEPSEPSQSQLPSKERVLEMVNSFFSAQHHLLPSVHRASFIARLSKDMTGLSSGSFLWVILALYCSRDKSEAMQRQYCRWMQIAHSKLEPISTTHVGSNTTNMLQASVWMVFDAYCRGEVTDAWLLLGRTAQLLSVLGLDRIDSKHRTPRMKAELNSCSDIEVEERRKCIWCLALLDRVIVSINGLALSIDDRYFHVDFPLPELEFQAAQNSQNADRGHQLKDIEYLRESYTCEAFDLLNGTSEMATQPSFGHILKVSVILGRALAIQNSLHNGETQDQYLEKLRTLESVLNTFSYAASASGEAIGATSLMQLWLRTLTQSSKISILHPPGPSTLGLCDCLISPSPGVPRNRTDGRCVRAAMSAASTISQALQKTLVALNNPFLLPMACTSARMLALLRNQMHESDRGQARVAINEILDVVNYISIKFPGAEAKAQEAIKQRLHELEHGARENSSSCHIGIDCE</sequence>
<dbReference type="eggNOG" id="ENOG502S4S5">
    <property type="taxonomic scope" value="Eukaryota"/>
</dbReference>
<accession>A0A0A2VAT7</accession>
<dbReference type="GO" id="GO:0000981">
    <property type="term" value="F:DNA-binding transcription factor activity, RNA polymerase II-specific"/>
    <property type="evidence" value="ECO:0007669"/>
    <property type="project" value="InterPro"/>
</dbReference>
<evidence type="ECO:0000256" key="3">
    <source>
        <dbReference type="ARBA" id="ARBA00023015"/>
    </source>
</evidence>
<dbReference type="EMBL" id="ANFO01001279">
    <property type="protein sequence ID" value="KGQ03155.1"/>
    <property type="molecule type" value="Genomic_DNA"/>
</dbReference>
<evidence type="ECO:0000313" key="8">
    <source>
        <dbReference type="EMBL" id="KGQ03155.1"/>
    </source>
</evidence>
<dbReference type="InterPro" id="IPR001138">
    <property type="entry name" value="Zn2Cys6_DnaBD"/>
</dbReference>
<reference evidence="8 9" key="1">
    <citation type="submission" date="2012-10" db="EMBL/GenBank/DDBJ databases">
        <title>Genome sequencing and analysis of entomopathogenic fungi Beauveria bassiana D1-5.</title>
        <authorList>
            <person name="Li Q."/>
            <person name="Wang L."/>
            <person name="Zhang Z."/>
            <person name="Wang Q."/>
            <person name="Ren J."/>
            <person name="Wang M."/>
            <person name="Xu W."/>
            <person name="Wang J."/>
            <person name="Lu Y."/>
            <person name="Du Q."/>
            <person name="Sun Z."/>
        </authorList>
    </citation>
    <scope>NUCLEOTIDE SEQUENCE [LARGE SCALE GENOMIC DNA]</scope>
    <source>
        <strain evidence="8 9">D1-5</strain>
    </source>
</reference>
<keyword evidence="5" id="KW-0539">Nucleus</keyword>
<evidence type="ECO:0000256" key="2">
    <source>
        <dbReference type="ARBA" id="ARBA00022723"/>
    </source>
</evidence>
<dbReference type="PROSITE" id="PS50048">
    <property type="entry name" value="ZN2_CY6_FUNGAL_2"/>
    <property type="match status" value="1"/>
</dbReference>
<dbReference type="PANTHER" id="PTHR47338">
    <property type="entry name" value="ZN(II)2CYS6 TRANSCRIPTION FACTOR (EUROFUNG)-RELATED"/>
    <property type="match status" value="1"/>
</dbReference>
<dbReference type="PROSITE" id="PS00463">
    <property type="entry name" value="ZN2_CY6_FUNGAL_1"/>
    <property type="match status" value="1"/>
</dbReference>
<gene>
    <name evidence="8" type="ORF">BBAD15_g11621</name>
</gene>
<dbReference type="SUPFAM" id="SSF57701">
    <property type="entry name" value="Zn2/Cys6 DNA-binding domain"/>
    <property type="match status" value="1"/>
</dbReference>
<dbReference type="GO" id="GO:0003677">
    <property type="term" value="F:DNA binding"/>
    <property type="evidence" value="ECO:0007669"/>
    <property type="project" value="InterPro"/>
</dbReference>
<dbReference type="AlphaFoldDB" id="A0A0A2VAT7"/>
<evidence type="ECO:0000256" key="6">
    <source>
        <dbReference type="SAM" id="MobiDB-lite"/>
    </source>
</evidence>
<keyword evidence="4" id="KW-0804">Transcription</keyword>
<dbReference type="PANTHER" id="PTHR47338:SF5">
    <property type="entry name" value="ZN(II)2CYS6 TRANSCRIPTION FACTOR (EUROFUNG)"/>
    <property type="match status" value="1"/>
</dbReference>
<dbReference type="Proteomes" id="UP000030106">
    <property type="component" value="Unassembled WGS sequence"/>
</dbReference>
<dbReference type="HOGENOM" id="CLU_467673_0_0_1"/>
<dbReference type="CDD" id="cd00067">
    <property type="entry name" value="GAL4"/>
    <property type="match status" value="1"/>
</dbReference>
<keyword evidence="2" id="KW-0479">Metal-binding</keyword>
<evidence type="ECO:0000256" key="4">
    <source>
        <dbReference type="ARBA" id="ARBA00023163"/>
    </source>
</evidence>
<dbReference type="SMART" id="SM00906">
    <property type="entry name" value="Fungal_trans"/>
    <property type="match status" value="1"/>
</dbReference>
<comment type="subcellular location">
    <subcellularLocation>
        <location evidence="1">Nucleus</location>
    </subcellularLocation>
</comment>
<feature type="domain" description="Zn(2)-C6 fungal-type" evidence="7">
    <location>
        <begin position="14"/>
        <end position="44"/>
    </location>
</feature>
<organism evidence="8 9">
    <name type="scientific">Beauveria bassiana D1-5</name>
    <dbReference type="NCBI Taxonomy" id="1245745"/>
    <lineage>
        <taxon>Eukaryota</taxon>
        <taxon>Fungi</taxon>
        <taxon>Dikarya</taxon>
        <taxon>Ascomycota</taxon>
        <taxon>Pezizomycotina</taxon>
        <taxon>Sordariomycetes</taxon>
        <taxon>Hypocreomycetidae</taxon>
        <taxon>Hypocreales</taxon>
        <taxon>Cordycipitaceae</taxon>
        <taxon>Beauveria</taxon>
    </lineage>
</organism>
<protein>
    <recommendedName>
        <fullName evidence="7">Zn(2)-C6 fungal-type domain-containing protein</fullName>
    </recommendedName>
</protein>
<dbReference type="SMART" id="SM00066">
    <property type="entry name" value="GAL4"/>
    <property type="match status" value="1"/>
</dbReference>
<dbReference type="Pfam" id="PF04082">
    <property type="entry name" value="Fungal_trans"/>
    <property type="match status" value="1"/>
</dbReference>
<feature type="region of interest" description="Disordered" evidence="6">
    <location>
        <begin position="175"/>
        <end position="195"/>
    </location>
</feature>
<dbReference type="CDD" id="cd12148">
    <property type="entry name" value="fungal_TF_MHR"/>
    <property type="match status" value="1"/>
</dbReference>
<dbReference type="Gene3D" id="4.10.240.10">
    <property type="entry name" value="Zn(2)-C6 fungal-type DNA-binding domain"/>
    <property type="match status" value="1"/>
</dbReference>